<keyword evidence="3" id="KW-1185">Reference proteome</keyword>
<sequence length="292" mass="32835">MASMITADDILRTAPVPPAPDPGHVTEAFESSHLNHAYKPFEPETLRPFAAATKDRFRSYIAERSHHVDFTGEVVGQPASSALPSGRGYSMLNEADVRAVVNTLYLEPVWSVWMEMLPERDVRNYDWVVLNEACPLVPLPKGVSSQSVPDLVLAKRNMASSEGKSNGTATITSQLPVLLMELKGPDVVYTARRSVHTHSTTSPDWTHITKQLRKYAVLWRCRRIVLMDQRMAFFFYLQRLDLADPNYDILWVSAEAPDPTLEQKPPEKAFTIRELMAFAAWHAQEDEPADGC</sequence>
<name>A0A5J5ECY0_9PEZI</name>
<accession>A0A5J5ECY0</accession>
<dbReference type="EMBL" id="VXIS01000549">
    <property type="protein sequence ID" value="KAA8892906.1"/>
    <property type="molecule type" value="Genomic_DNA"/>
</dbReference>
<proteinExistence type="predicted"/>
<dbReference type="InParanoid" id="A0A5J5ECY0"/>
<feature type="region of interest" description="Disordered" evidence="1">
    <location>
        <begin position="1"/>
        <end position="22"/>
    </location>
</feature>
<reference evidence="2 3" key="1">
    <citation type="submission" date="2019-09" db="EMBL/GenBank/DDBJ databases">
        <title>Draft genome of the ectomycorrhizal ascomycete Sphaerosporella brunnea.</title>
        <authorList>
            <consortium name="DOE Joint Genome Institute"/>
            <person name="Benucci G.M."/>
            <person name="Marozzi G."/>
            <person name="Antonielli L."/>
            <person name="Sanchez S."/>
            <person name="Marco P."/>
            <person name="Wang X."/>
            <person name="Falini L.B."/>
            <person name="Barry K."/>
            <person name="Haridas S."/>
            <person name="Lipzen A."/>
            <person name="Labutti K."/>
            <person name="Grigoriev I.V."/>
            <person name="Murat C."/>
            <person name="Martin F."/>
            <person name="Albertini E."/>
            <person name="Donnini D."/>
            <person name="Bonito G."/>
        </authorList>
    </citation>
    <scope>NUCLEOTIDE SEQUENCE [LARGE SCALE GENOMIC DNA]</scope>
    <source>
        <strain evidence="2 3">Sb_GMNB300</strain>
    </source>
</reference>
<evidence type="ECO:0000313" key="2">
    <source>
        <dbReference type="EMBL" id="KAA8892906.1"/>
    </source>
</evidence>
<evidence type="ECO:0000256" key="1">
    <source>
        <dbReference type="SAM" id="MobiDB-lite"/>
    </source>
</evidence>
<dbReference type="OrthoDB" id="4185642at2759"/>
<dbReference type="AlphaFoldDB" id="A0A5J5ECY0"/>
<comment type="caution">
    <text evidence="2">The sequence shown here is derived from an EMBL/GenBank/DDBJ whole genome shotgun (WGS) entry which is preliminary data.</text>
</comment>
<dbReference type="Proteomes" id="UP000326924">
    <property type="component" value="Unassembled WGS sequence"/>
</dbReference>
<evidence type="ECO:0000313" key="3">
    <source>
        <dbReference type="Proteomes" id="UP000326924"/>
    </source>
</evidence>
<organism evidence="2 3">
    <name type="scientific">Sphaerosporella brunnea</name>
    <dbReference type="NCBI Taxonomy" id="1250544"/>
    <lineage>
        <taxon>Eukaryota</taxon>
        <taxon>Fungi</taxon>
        <taxon>Dikarya</taxon>
        <taxon>Ascomycota</taxon>
        <taxon>Pezizomycotina</taxon>
        <taxon>Pezizomycetes</taxon>
        <taxon>Pezizales</taxon>
        <taxon>Pyronemataceae</taxon>
        <taxon>Sphaerosporella</taxon>
    </lineage>
</organism>
<gene>
    <name evidence="2" type="ORF">FN846DRAFT_914701</name>
</gene>
<protein>
    <submittedName>
        <fullName evidence="2">Uncharacterized protein</fullName>
    </submittedName>
</protein>